<protein>
    <submittedName>
        <fullName evidence="2">Uncharacterized protein</fullName>
    </submittedName>
</protein>
<dbReference type="Proteomes" id="UP000245533">
    <property type="component" value="Unassembled WGS sequence"/>
</dbReference>
<gene>
    <name evidence="2" type="ORF">DDZ15_05395</name>
</gene>
<feature type="transmembrane region" description="Helical" evidence="1">
    <location>
        <begin position="15"/>
        <end position="34"/>
    </location>
</feature>
<proteinExistence type="predicted"/>
<evidence type="ECO:0000313" key="2">
    <source>
        <dbReference type="EMBL" id="PWN07235.1"/>
    </source>
</evidence>
<dbReference type="AlphaFoldDB" id="A0A316TVQ8"/>
<reference evidence="2 3" key="1">
    <citation type="submission" date="2018-05" db="EMBL/GenBank/DDBJ databases">
        <title>Rhodohalobacter halophilus gen. nov., sp. nov., a moderately halophilic member of the family Balneolaceae.</title>
        <authorList>
            <person name="Liu Z.-W."/>
        </authorList>
    </citation>
    <scope>NUCLEOTIDE SEQUENCE [LARGE SCALE GENOMIC DNA]</scope>
    <source>
        <strain evidence="2 3">8A47</strain>
    </source>
</reference>
<evidence type="ECO:0000256" key="1">
    <source>
        <dbReference type="SAM" id="Phobius"/>
    </source>
</evidence>
<keyword evidence="1" id="KW-0812">Transmembrane</keyword>
<comment type="caution">
    <text evidence="2">The sequence shown here is derived from an EMBL/GenBank/DDBJ whole genome shotgun (WGS) entry which is preliminary data.</text>
</comment>
<dbReference type="EMBL" id="QGGB01000004">
    <property type="protein sequence ID" value="PWN07235.1"/>
    <property type="molecule type" value="Genomic_DNA"/>
</dbReference>
<accession>A0A316TVQ8</accession>
<keyword evidence="1" id="KW-0472">Membrane</keyword>
<keyword evidence="3" id="KW-1185">Reference proteome</keyword>
<feature type="transmembrane region" description="Helical" evidence="1">
    <location>
        <begin position="54"/>
        <end position="76"/>
    </location>
</feature>
<sequence length="79" mass="8544">MHHDRDQMNTENRRSLWISLISIAGGAILAWLGYGSLEPSTGDSLLDAALDAESVWPVFMVILGFALLVSGITGMLRGK</sequence>
<keyword evidence="1" id="KW-1133">Transmembrane helix</keyword>
<evidence type="ECO:0000313" key="3">
    <source>
        <dbReference type="Proteomes" id="UP000245533"/>
    </source>
</evidence>
<organism evidence="2 3">
    <name type="scientific">Rhodohalobacter mucosus</name>
    <dbReference type="NCBI Taxonomy" id="2079485"/>
    <lineage>
        <taxon>Bacteria</taxon>
        <taxon>Pseudomonadati</taxon>
        <taxon>Balneolota</taxon>
        <taxon>Balneolia</taxon>
        <taxon>Balneolales</taxon>
        <taxon>Balneolaceae</taxon>
        <taxon>Rhodohalobacter</taxon>
    </lineage>
</organism>
<name>A0A316TVQ8_9BACT</name>